<accession>A0A3S4VEI4</accession>
<keyword evidence="5 6" id="KW-0472">Membrane</keyword>
<dbReference type="KEGG" id="rpne:NCTC8284_02230"/>
<gene>
    <name evidence="7" type="ORF">NCTC8284_02230</name>
</gene>
<sequence>MWFTAAISMAEILTGTWFAPLGWKQGIIAILLGHIIGGAMFFCAGLIGAKTQKSAMQTVQISFGQKGSILFSVLNAMQLIGWTAVMIYMGAEVISILNQQDAQNGFFPLFTLGLGVLIIVWLLMGFTNLGVIKSISLVTMFY</sequence>
<comment type="similarity">
    <text evidence="2">Belongs to the purine-cytosine permease (2.A.39) family.</text>
</comment>
<evidence type="ECO:0000313" key="7">
    <source>
        <dbReference type="EMBL" id="VEH67044.1"/>
    </source>
</evidence>
<evidence type="ECO:0000256" key="6">
    <source>
        <dbReference type="SAM" id="Phobius"/>
    </source>
</evidence>
<dbReference type="Proteomes" id="UP000278733">
    <property type="component" value="Chromosome"/>
</dbReference>
<reference evidence="7 8" key="1">
    <citation type="submission" date="2018-12" db="EMBL/GenBank/DDBJ databases">
        <authorList>
            <consortium name="Pathogen Informatics"/>
        </authorList>
    </citation>
    <scope>NUCLEOTIDE SEQUENCE [LARGE SCALE GENOMIC DNA]</scope>
    <source>
        <strain evidence="7 8">NCTC8284</strain>
    </source>
</reference>
<protein>
    <submittedName>
        <fullName evidence="7">Putative hydroxymethylpyrimidine transporter CytX</fullName>
    </submittedName>
</protein>
<dbReference type="Gene3D" id="1.10.4160.10">
    <property type="entry name" value="Hydantoin permease"/>
    <property type="match status" value="1"/>
</dbReference>
<name>A0A3S4VEI4_9PAST</name>
<dbReference type="GO" id="GO:0015209">
    <property type="term" value="F:cytosine transmembrane transporter activity"/>
    <property type="evidence" value="ECO:0007669"/>
    <property type="project" value="InterPro"/>
</dbReference>
<feature type="transmembrane region" description="Helical" evidence="6">
    <location>
        <begin position="27"/>
        <end position="49"/>
    </location>
</feature>
<keyword evidence="4 6" id="KW-1133">Transmembrane helix</keyword>
<keyword evidence="3 6" id="KW-0812">Transmembrane</keyword>
<comment type="subcellular location">
    <subcellularLocation>
        <location evidence="1">Membrane</location>
        <topology evidence="1">Multi-pass membrane protein</topology>
    </subcellularLocation>
</comment>
<dbReference type="InterPro" id="IPR001248">
    <property type="entry name" value="Pur-cyt_permease"/>
</dbReference>
<evidence type="ECO:0000313" key="8">
    <source>
        <dbReference type="Proteomes" id="UP000278733"/>
    </source>
</evidence>
<dbReference type="PANTHER" id="PTHR30569:SF0">
    <property type="entry name" value="CYTOSINE PERMEASE"/>
    <property type="match status" value="1"/>
</dbReference>
<dbReference type="AlphaFoldDB" id="A0A3S4VEI4"/>
<evidence type="ECO:0000256" key="4">
    <source>
        <dbReference type="ARBA" id="ARBA00022989"/>
    </source>
</evidence>
<evidence type="ECO:0000256" key="2">
    <source>
        <dbReference type="ARBA" id="ARBA00008974"/>
    </source>
</evidence>
<dbReference type="Pfam" id="PF02133">
    <property type="entry name" value="Transp_cyt_pur"/>
    <property type="match status" value="1"/>
</dbReference>
<proteinExistence type="inferred from homology"/>
<feature type="transmembrane region" description="Helical" evidence="6">
    <location>
        <begin position="109"/>
        <end position="132"/>
    </location>
</feature>
<evidence type="ECO:0000256" key="1">
    <source>
        <dbReference type="ARBA" id="ARBA00004141"/>
    </source>
</evidence>
<dbReference type="GO" id="GO:0005886">
    <property type="term" value="C:plasma membrane"/>
    <property type="evidence" value="ECO:0007669"/>
    <property type="project" value="TreeGrafter"/>
</dbReference>
<evidence type="ECO:0000256" key="3">
    <source>
        <dbReference type="ARBA" id="ARBA00022692"/>
    </source>
</evidence>
<dbReference type="EMBL" id="LR134405">
    <property type="protein sequence ID" value="VEH67044.1"/>
    <property type="molecule type" value="Genomic_DNA"/>
</dbReference>
<evidence type="ECO:0000256" key="5">
    <source>
        <dbReference type="ARBA" id="ARBA00023136"/>
    </source>
</evidence>
<dbReference type="InterPro" id="IPR030191">
    <property type="entry name" value="CodB"/>
</dbReference>
<dbReference type="PANTHER" id="PTHR30569">
    <property type="entry name" value="CYTOSINE TRANSPORTER CODB"/>
    <property type="match status" value="1"/>
</dbReference>
<feature type="transmembrane region" description="Helical" evidence="6">
    <location>
        <begin position="69"/>
        <end position="89"/>
    </location>
</feature>
<organism evidence="7 8">
    <name type="scientific">Rodentibacter pneumotropicus</name>
    <dbReference type="NCBI Taxonomy" id="758"/>
    <lineage>
        <taxon>Bacteria</taxon>
        <taxon>Pseudomonadati</taxon>
        <taxon>Pseudomonadota</taxon>
        <taxon>Gammaproteobacteria</taxon>
        <taxon>Pasteurellales</taxon>
        <taxon>Pasteurellaceae</taxon>
        <taxon>Rodentibacter</taxon>
    </lineage>
</organism>